<dbReference type="InterPro" id="IPR002347">
    <property type="entry name" value="SDR_fam"/>
</dbReference>
<keyword evidence="3" id="KW-1185">Reference proteome</keyword>
<evidence type="ECO:0000256" key="1">
    <source>
        <dbReference type="ARBA" id="ARBA00006484"/>
    </source>
</evidence>
<comment type="similarity">
    <text evidence="1">Belongs to the short-chain dehydrogenases/reductases (SDR) family.</text>
</comment>
<dbReference type="GO" id="GO:0030497">
    <property type="term" value="P:fatty acid elongation"/>
    <property type="evidence" value="ECO:0007669"/>
    <property type="project" value="TreeGrafter"/>
</dbReference>
<dbReference type="Gene3D" id="3.40.50.720">
    <property type="entry name" value="NAD(P)-binding Rossmann-like Domain"/>
    <property type="match status" value="1"/>
</dbReference>
<sequence length="264" mass="28242">MDLHLRDRVMLVIGASDGIGAATAKLLAREGARVALAARRGDALDRVVDEMRLQNAPDPLPLILDAASEGAADLAVDRTVERFGALHGLVVIASPMGPRMPLHESSNADWRHYIDNGLMIAVQACRAALAPMRRQRDGAIVTTAAYSMRAQKGSLAAYTAAKAAVASLTKNIAKTYGADGIRANCIAPGVVEKDAASSVELAARYGVPPERARYEFVHREFGMNVALERAGRHEEFADMIVFLLSRRASYVTGSTINIDGGTDF</sequence>
<dbReference type="InterPro" id="IPR036291">
    <property type="entry name" value="NAD(P)-bd_dom_sf"/>
</dbReference>
<comment type="caution">
    <text evidence="2">The sequence shown here is derived from an EMBL/GenBank/DDBJ whole genome shotgun (WGS) entry which is preliminary data.</text>
</comment>
<dbReference type="AlphaFoldDB" id="A0A9X1YFP5"/>
<protein>
    <submittedName>
        <fullName evidence="2">SDR family oxidoreductase</fullName>
    </submittedName>
</protein>
<dbReference type="FunFam" id="3.40.50.720:FF:000084">
    <property type="entry name" value="Short-chain dehydrogenase reductase"/>
    <property type="match status" value="1"/>
</dbReference>
<dbReference type="PROSITE" id="PS00061">
    <property type="entry name" value="ADH_SHORT"/>
    <property type="match status" value="1"/>
</dbReference>
<proteinExistence type="inferred from homology"/>
<dbReference type="PANTHER" id="PTHR42760">
    <property type="entry name" value="SHORT-CHAIN DEHYDROGENASES/REDUCTASES FAMILY MEMBER"/>
    <property type="match status" value="1"/>
</dbReference>
<evidence type="ECO:0000313" key="3">
    <source>
        <dbReference type="Proteomes" id="UP001139353"/>
    </source>
</evidence>
<gene>
    <name evidence="2" type="ORF">LPC04_08050</name>
</gene>
<dbReference type="SUPFAM" id="SSF51735">
    <property type="entry name" value="NAD(P)-binding Rossmann-fold domains"/>
    <property type="match status" value="1"/>
</dbReference>
<dbReference type="InterPro" id="IPR020904">
    <property type="entry name" value="Sc_DH/Rdtase_CS"/>
</dbReference>
<dbReference type="PANTHER" id="PTHR42760:SF135">
    <property type="entry name" value="BLL7886 PROTEIN"/>
    <property type="match status" value="1"/>
</dbReference>
<dbReference type="Pfam" id="PF13561">
    <property type="entry name" value="adh_short_C2"/>
    <property type="match status" value="1"/>
</dbReference>
<accession>A0A9X1YFP5</accession>
<organism evidence="2 3">
    <name type="scientific">Scleromatobacter humisilvae</name>
    <dbReference type="NCBI Taxonomy" id="2897159"/>
    <lineage>
        <taxon>Bacteria</taxon>
        <taxon>Pseudomonadati</taxon>
        <taxon>Pseudomonadota</taxon>
        <taxon>Betaproteobacteria</taxon>
        <taxon>Burkholderiales</taxon>
        <taxon>Sphaerotilaceae</taxon>
        <taxon>Scleromatobacter</taxon>
    </lineage>
</organism>
<dbReference type="Proteomes" id="UP001139353">
    <property type="component" value="Unassembled WGS sequence"/>
</dbReference>
<name>A0A9X1YFP5_9BURK</name>
<reference evidence="2" key="1">
    <citation type="submission" date="2021-11" db="EMBL/GenBank/DDBJ databases">
        <title>BS-T2-15 a new species belonging to the Comamonadaceae family isolated from the soil of a French oak forest.</title>
        <authorList>
            <person name="Mieszkin S."/>
            <person name="Alain K."/>
        </authorList>
    </citation>
    <scope>NUCLEOTIDE SEQUENCE</scope>
    <source>
        <strain evidence="2">BS-T2-15</strain>
    </source>
</reference>
<dbReference type="GO" id="GO:0016616">
    <property type="term" value="F:oxidoreductase activity, acting on the CH-OH group of donors, NAD or NADP as acceptor"/>
    <property type="evidence" value="ECO:0007669"/>
    <property type="project" value="TreeGrafter"/>
</dbReference>
<dbReference type="EMBL" id="JAJLJH010000001">
    <property type="protein sequence ID" value="MCK9685659.1"/>
    <property type="molecule type" value="Genomic_DNA"/>
</dbReference>
<dbReference type="RefSeq" id="WP_275681656.1">
    <property type="nucleotide sequence ID" value="NZ_JAJLJH010000001.1"/>
</dbReference>
<evidence type="ECO:0000313" key="2">
    <source>
        <dbReference type="EMBL" id="MCK9685659.1"/>
    </source>
</evidence>
<dbReference type="PRINTS" id="PR00081">
    <property type="entry name" value="GDHRDH"/>
</dbReference>